<evidence type="ECO:0000256" key="5">
    <source>
        <dbReference type="SAM" id="MobiDB-lite"/>
    </source>
</evidence>
<evidence type="ECO:0000256" key="1">
    <source>
        <dbReference type="ARBA" id="ARBA00022723"/>
    </source>
</evidence>
<keyword evidence="8" id="KW-1185">Reference proteome</keyword>
<dbReference type="PANTHER" id="PTHR14493:SF50">
    <property type="entry name" value="RING FINGER PROTEIN UNKEMPT"/>
    <property type="match status" value="1"/>
</dbReference>
<organism evidence="7 8">
    <name type="scientific">Stentor coeruleus</name>
    <dbReference type="NCBI Taxonomy" id="5963"/>
    <lineage>
        <taxon>Eukaryota</taxon>
        <taxon>Sar</taxon>
        <taxon>Alveolata</taxon>
        <taxon>Ciliophora</taxon>
        <taxon>Postciliodesmatophora</taxon>
        <taxon>Heterotrichea</taxon>
        <taxon>Heterotrichida</taxon>
        <taxon>Stentoridae</taxon>
        <taxon>Stentor</taxon>
    </lineage>
</organism>
<sequence length="378" mass="43256">MDPKINSFLGPPVSSGKNPFSALPELNSLSDILDDVCSPSIKPSSKISIPIRSYNPYGFEGLNPTEKPMQSFNQVPKETFEKSEDMWGEVGEEMKFTKNIENYKDQWEVKVTVETKNNGDPKNWAEVSVDSEKSNLDKRIKIPENPYRQKNPENAPKLEEHVETFKRGKRSRGRYNNFRAVPESTESRIVPVPNPVSEQVKVFSPDKVESWPNFSNETSNQVSEEFNLKTYKTQKCPIGEKCKGCNKYHYEGEKRRDFNKMQYSATLCPRSQNCMMQERCGKAHNFIELYYHPQIFMSLPCPYAIKCKQCSFGSLCNFIHLVDDKNAENKAKVKCKGCNQDDVCMIRVKCGHACCKNCAGGNECRRCRMPGETIKLEL</sequence>
<dbReference type="PANTHER" id="PTHR14493">
    <property type="entry name" value="UNKEMPT FAMILY MEMBER"/>
    <property type="match status" value="1"/>
</dbReference>
<dbReference type="InterPro" id="IPR000571">
    <property type="entry name" value="Znf_CCCH"/>
</dbReference>
<dbReference type="EMBL" id="MPUH01000422">
    <property type="protein sequence ID" value="OMJ80469.1"/>
    <property type="molecule type" value="Genomic_DNA"/>
</dbReference>
<dbReference type="InterPro" id="IPR045234">
    <property type="entry name" value="Unkempt-like"/>
</dbReference>
<name>A0A1R2BUG6_9CILI</name>
<dbReference type="OrthoDB" id="6382729at2759"/>
<keyword evidence="3 4" id="KW-0862">Zinc</keyword>
<evidence type="ECO:0000259" key="6">
    <source>
        <dbReference type="PROSITE" id="PS50103"/>
    </source>
</evidence>
<evidence type="ECO:0000313" key="8">
    <source>
        <dbReference type="Proteomes" id="UP000187209"/>
    </source>
</evidence>
<gene>
    <name evidence="7" type="ORF">SteCoe_19272</name>
</gene>
<proteinExistence type="predicted"/>
<accession>A0A1R2BUG6</accession>
<evidence type="ECO:0000256" key="4">
    <source>
        <dbReference type="PROSITE-ProRule" id="PRU00723"/>
    </source>
</evidence>
<feature type="zinc finger region" description="C3H1-type" evidence="4">
    <location>
        <begin position="300"/>
        <end position="323"/>
    </location>
</feature>
<feature type="region of interest" description="Disordered" evidence="5">
    <location>
        <begin position="1"/>
        <end position="21"/>
    </location>
</feature>
<evidence type="ECO:0000256" key="2">
    <source>
        <dbReference type="ARBA" id="ARBA00022771"/>
    </source>
</evidence>
<dbReference type="AlphaFoldDB" id="A0A1R2BUG6"/>
<dbReference type="Proteomes" id="UP000187209">
    <property type="component" value="Unassembled WGS sequence"/>
</dbReference>
<comment type="caution">
    <text evidence="7">The sequence shown here is derived from an EMBL/GenBank/DDBJ whole genome shotgun (WGS) entry which is preliminary data.</text>
</comment>
<dbReference type="PROSITE" id="PS50103">
    <property type="entry name" value="ZF_C3H1"/>
    <property type="match status" value="1"/>
</dbReference>
<feature type="domain" description="C3H1-type" evidence="6">
    <location>
        <begin position="300"/>
        <end position="323"/>
    </location>
</feature>
<reference evidence="7 8" key="1">
    <citation type="submission" date="2016-11" db="EMBL/GenBank/DDBJ databases">
        <title>The macronuclear genome of Stentor coeruleus: a giant cell with tiny introns.</title>
        <authorList>
            <person name="Slabodnick M."/>
            <person name="Ruby J.G."/>
            <person name="Reiff S.B."/>
            <person name="Swart E.C."/>
            <person name="Gosai S."/>
            <person name="Prabakaran S."/>
            <person name="Witkowska E."/>
            <person name="Larue G.E."/>
            <person name="Fisher S."/>
            <person name="Freeman R.M."/>
            <person name="Gunawardena J."/>
            <person name="Chu W."/>
            <person name="Stover N.A."/>
            <person name="Gregory B.D."/>
            <person name="Nowacki M."/>
            <person name="Derisi J."/>
            <person name="Roy S.W."/>
            <person name="Marshall W.F."/>
            <person name="Sood P."/>
        </authorList>
    </citation>
    <scope>NUCLEOTIDE SEQUENCE [LARGE SCALE GENOMIC DNA]</scope>
    <source>
        <strain evidence="7">WM001</strain>
    </source>
</reference>
<evidence type="ECO:0000313" key="7">
    <source>
        <dbReference type="EMBL" id="OMJ80469.1"/>
    </source>
</evidence>
<keyword evidence="2 4" id="KW-0863">Zinc-finger</keyword>
<keyword evidence="1 4" id="KW-0479">Metal-binding</keyword>
<protein>
    <recommendedName>
        <fullName evidence="6">C3H1-type domain-containing protein</fullName>
    </recommendedName>
</protein>
<dbReference type="GO" id="GO:0008270">
    <property type="term" value="F:zinc ion binding"/>
    <property type="evidence" value="ECO:0007669"/>
    <property type="project" value="UniProtKB-KW"/>
</dbReference>
<evidence type="ECO:0000256" key="3">
    <source>
        <dbReference type="ARBA" id="ARBA00022833"/>
    </source>
</evidence>